<keyword evidence="2" id="KW-0812">Transmembrane</keyword>
<dbReference type="EMBL" id="CAJMWV010002691">
    <property type="protein sequence ID" value="CAE6468388.1"/>
    <property type="molecule type" value="Genomic_DNA"/>
</dbReference>
<evidence type="ECO:0008006" key="5">
    <source>
        <dbReference type="Google" id="ProtNLM"/>
    </source>
</evidence>
<reference evidence="3" key="1">
    <citation type="submission" date="2021-01" db="EMBL/GenBank/DDBJ databases">
        <authorList>
            <person name="Kaushik A."/>
        </authorList>
    </citation>
    <scope>NUCLEOTIDE SEQUENCE</scope>
    <source>
        <strain evidence="3">AG3-1AP</strain>
    </source>
</reference>
<name>A0A8H3BVU8_9AGAM</name>
<protein>
    <recommendedName>
        <fullName evidence="5">Transmembrane protein</fullName>
    </recommendedName>
</protein>
<keyword evidence="2" id="KW-0472">Membrane</keyword>
<comment type="caution">
    <text evidence="3">The sequence shown here is derived from an EMBL/GenBank/DDBJ whole genome shotgun (WGS) entry which is preliminary data.</text>
</comment>
<dbReference type="AlphaFoldDB" id="A0A8H3BVU8"/>
<evidence type="ECO:0000313" key="4">
    <source>
        <dbReference type="Proteomes" id="UP000663831"/>
    </source>
</evidence>
<organism evidence="3 4">
    <name type="scientific">Rhizoctonia solani</name>
    <dbReference type="NCBI Taxonomy" id="456999"/>
    <lineage>
        <taxon>Eukaryota</taxon>
        <taxon>Fungi</taxon>
        <taxon>Dikarya</taxon>
        <taxon>Basidiomycota</taxon>
        <taxon>Agaricomycotina</taxon>
        <taxon>Agaricomycetes</taxon>
        <taxon>Cantharellales</taxon>
        <taxon>Ceratobasidiaceae</taxon>
        <taxon>Rhizoctonia</taxon>
    </lineage>
</organism>
<proteinExistence type="predicted"/>
<evidence type="ECO:0000256" key="1">
    <source>
        <dbReference type="SAM" id="MobiDB-lite"/>
    </source>
</evidence>
<keyword evidence="2" id="KW-1133">Transmembrane helix</keyword>
<evidence type="ECO:0000256" key="2">
    <source>
        <dbReference type="SAM" id="Phobius"/>
    </source>
</evidence>
<evidence type="ECO:0000313" key="3">
    <source>
        <dbReference type="EMBL" id="CAE6468388.1"/>
    </source>
</evidence>
<feature type="compositionally biased region" description="Pro residues" evidence="1">
    <location>
        <begin position="184"/>
        <end position="202"/>
    </location>
</feature>
<accession>A0A8H3BVU8</accession>
<gene>
    <name evidence="3" type="ORF">RDB_LOCUS83582</name>
</gene>
<feature type="transmembrane region" description="Helical" evidence="2">
    <location>
        <begin position="88"/>
        <end position="111"/>
    </location>
</feature>
<feature type="region of interest" description="Disordered" evidence="1">
    <location>
        <begin position="122"/>
        <end position="202"/>
    </location>
</feature>
<dbReference type="Proteomes" id="UP000663831">
    <property type="component" value="Unassembled WGS sequence"/>
</dbReference>
<sequence length="202" mass="22100">MRSSAQKLKHSSMTERRSLRSYINTVRQSYEVFPIPQSFSMNTYSKTLIGGLALALANIPVVDAARTCYYDRFGRYRCRNRLSTGARIGLGIGVAIAGLLLLGLMCCLIVLRRRRARRAHPDGFVTTEPIHHDKPPHQPGQYQPYPGGGSDYPNQNGYGTPNYAVNEPQFPAPSYQGTGGYAPPTGPPPANYAPPPGPPPTK</sequence>